<keyword evidence="1" id="KW-1133">Transmembrane helix</keyword>
<organism evidence="2 3">
    <name type="scientific">Brachionus plicatilis</name>
    <name type="common">Marine rotifer</name>
    <name type="synonym">Brachionus muelleri</name>
    <dbReference type="NCBI Taxonomy" id="10195"/>
    <lineage>
        <taxon>Eukaryota</taxon>
        <taxon>Metazoa</taxon>
        <taxon>Spiralia</taxon>
        <taxon>Gnathifera</taxon>
        <taxon>Rotifera</taxon>
        <taxon>Eurotatoria</taxon>
        <taxon>Monogononta</taxon>
        <taxon>Pseudotrocha</taxon>
        <taxon>Ploima</taxon>
        <taxon>Brachionidae</taxon>
        <taxon>Brachionus</taxon>
    </lineage>
</organism>
<evidence type="ECO:0000313" key="3">
    <source>
        <dbReference type="Proteomes" id="UP000276133"/>
    </source>
</evidence>
<evidence type="ECO:0000256" key="1">
    <source>
        <dbReference type="SAM" id="Phobius"/>
    </source>
</evidence>
<keyword evidence="3" id="KW-1185">Reference proteome</keyword>
<proteinExistence type="predicted"/>
<dbReference type="EMBL" id="REGN01000289">
    <property type="protein sequence ID" value="RNA43017.1"/>
    <property type="molecule type" value="Genomic_DNA"/>
</dbReference>
<gene>
    <name evidence="2" type="ORF">BpHYR1_008530</name>
</gene>
<protein>
    <submittedName>
        <fullName evidence="2">Uncharacterized protein</fullName>
    </submittedName>
</protein>
<reference evidence="2 3" key="1">
    <citation type="journal article" date="2018" name="Sci. Rep.">
        <title>Genomic signatures of local adaptation to the degree of environmental predictability in rotifers.</title>
        <authorList>
            <person name="Franch-Gras L."/>
            <person name="Hahn C."/>
            <person name="Garcia-Roger E.M."/>
            <person name="Carmona M.J."/>
            <person name="Serra M."/>
            <person name="Gomez A."/>
        </authorList>
    </citation>
    <scope>NUCLEOTIDE SEQUENCE [LARGE SCALE GENOMIC DNA]</scope>
    <source>
        <strain evidence="2">HYR1</strain>
    </source>
</reference>
<comment type="caution">
    <text evidence="2">The sequence shown here is derived from an EMBL/GenBank/DDBJ whole genome shotgun (WGS) entry which is preliminary data.</text>
</comment>
<name>A0A3M7T511_BRAPC</name>
<dbReference type="Proteomes" id="UP000276133">
    <property type="component" value="Unassembled WGS sequence"/>
</dbReference>
<dbReference type="AlphaFoldDB" id="A0A3M7T511"/>
<dbReference type="OrthoDB" id="6157012at2759"/>
<evidence type="ECO:0000313" key="2">
    <source>
        <dbReference type="EMBL" id="RNA43017.1"/>
    </source>
</evidence>
<keyword evidence="1" id="KW-0472">Membrane</keyword>
<accession>A0A3M7T511</accession>
<sequence length="308" mass="35773">MHYVLLNHLLNSSNLPDTEESVNKNESDPKGQILYMIVIMLIFAIIVVMILVTKVKPRKINLSEMADREKAEYLLRNMQEHVVTENILEQLRDKEYRSKAWDIYRSNSKGRRNSRLDRALKTKEPDTIKKIDLKLENIQRSKKAIEEKSFDELNSSFRANFYSKEKVDKTKLDKNKVGFHKTSRKLFRPKNNNLTNFTPPRVVSDDKMNETFCSNDGCYYTFTGSSMEKAPLNSLKSLFESEAKLLCPKIHKLQSQHEKLDGYVSNHCLKGRFSVLPSIGEINSNIDSKNVSFNCRNNLIIKNDEPKF</sequence>
<keyword evidence="1" id="KW-0812">Transmembrane</keyword>
<feature type="transmembrane region" description="Helical" evidence="1">
    <location>
        <begin position="33"/>
        <end position="52"/>
    </location>
</feature>